<dbReference type="Pfam" id="PF03372">
    <property type="entry name" value="Exo_endo_phos"/>
    <property type="match status" value="1"/>
</dbReference>
<keyword evidence="8" id="KW-0378">Hydrolase</keyword>
<dbReference type="Gene3D" id="3.60.10.10">
    <property type="entry name" value="Endonuclease/exonuclease/phosphatase"/>
    <property type="match status" value="1"/>
</dbReference>
<dbReference type="GO" id="GO:0006665">
    <property type="term" value="P:sphingolipid metabolic process"/>
    <property type="evidence" value="ECO:0007669"/>
    <property type="project" value="UniProtKB-KW"/>
</dbReference>
<dbReference type="EMBL" id="JAPWDV010000003">
    <property type="protein sequence ID" value="KAJ6217835.1"/>
    <property type="molecule type" value="Genomic_DNA"/>
</dbReference>
<evidence type="ECO:0000256" key="9">
    <source>
        <dbReference type="ARBA" id="ARBA00022842"/>
    </source>
</evidence>
<dbReference type="AlphaFoldDB" id="A0A9Q0M5N7"/>
<gene>
    <name evidence="15" type="ORF">RDWZM_008992</name>
</gene>
<evidence type="ECO:0000313" key="15">
    <source>
        <dbReference type="EMBL" id="KAJ6217835.1"/>
    </source>
</evidence>
<evidence type="ECO:0000256" key="2">
    <source>
        <dbReference type="ARBA" id="ARBA00004760"/>
    </source>
</evidence>
<comment type="similarity">
    <text evidence="4">Belongs to the neutral sphingomyelinase family.</text>
</comment>
<dbReference type="OMA" id="LWTPNVG"/>
<keyword evidence="9" id="KW-0460">Magnesium</keyword>
<keyword evidence="16" id="KW-1185">Reference proteome</keyword>
<dbReference type="EC" id="3.1.4.12" evidence="5"/>
<dbReference type="SUPFAM" id="SSF56219">
    <property type="entry name" value="DNase I-like"/>
    <property type="match status" value="1"/>
</dbReference>
<sequence>MINVSLKILCLNCYGLKWISPNRAERIAWIGEYIIDNEYDIVCLQEIFVRKDYEYLSSRLRQQLPYCHWYTNSGLVGSSGLATFSNIPIESVHFHQFRLQGTPLKPYHGDWYARKGIGYARLCLQQQHQQPSSLIIHLFNQHLLANYGGEQYGDQYGAHRACQAYEIARYVETICSTIDSDNSILILAGDFNMLDNELGYRMICSRLGLYDCHHCSSECSCYTLDPSSKVSCPREEKIDYILIQMNKKLIDKIETIDDNGLGPSGIPFSDHKPLTIRLWLNSQTQSIANQFNWKETNLECIEELSRLLLTYLHKTYYRNINQVTLVNLSSLSLTGMSIFNHLFETRMEKAAICILFWSISCTLSLLAIRMNDSEKKAINYMLSCIQLDFSRFRTIKR</sequence>
<keyword evidence="11" id="KW-1133">Transmembrane helix</keyword>
<proteinExistence type="inferred from homology"/>
<dbReference type="InterPro" id="IPR038772">
    <property type="entry name" value="Sph/SMPD2-like"/>
</dbReference>
<comment type="pathway">
    <text evidence="2">Lipid metabolism; sphingolipid metabolism.</text>
</comment>
<evidence type="ECO:0000259" key="14">
    <source>
        <dbReference type="Pfam" id="PF03372"/>
    </source>
</evidence>
<evidence type="ECO:0000256" key="12">
    <source>
        <dbReference type="ARBA" id="ARBA00023098"/>
    </source>
</evidence>
<comment type="pathway">
    <text evidence="3">Sphingolipid metabolism.</text>
</comment>
<evidence type="ECO:0000256" key="11">
    <source>
        <dbReference type="ARBA" id="ARBA00022989"/>
    </source>
</evidence>
<evidence type="ECO:0000256" key="13">
    <source>
        <dbReference type="ARBA" id="ARBA00023136"/>
    </source>
</evidence>
<dbReference type="InterPro" id="IPR036691">
    <property type="entry name" value="Endo/exonu/phosph_ase_sf"/>
</dbReference>
<comment type="caution">
    <text evidence="15">The sequence shown here is derived from an EMBL/GenBank/DDBJ whole genome shotgun (WGS) entry which is preliminary data.</text>
</comment>
<dbReference type="InterPro" id="IPR005135">
    <property type="entry name" value="Endo/exonuclease/phosphatase"/>
</dbReference>
<evidence type="ECO:0000256" key="4">
    <source>
        <dbReference type="ARBA" id="ARBA00006335"/>
    </source>
</evidence>
<evidence type="ECO:0000256" key="1">
    <source>
        <dbReference type="ARBA" id="ARBA00004141"/>
    </source>
</evidence>
<dbReference type="Proteomes" id="UP001142055">
    <property type="component" value="Chromosome 3"/>
</dbReference>
<evidence type="ECO:0000256" key="3">
    <source>
        <dbReference type="ARBA" id="ARBA00004991"/>
    </source>
</evidence>
<accession>A0A9Q0M5N7</accession>
<evidence type="ECO:0000256" key="8">
    <source>
        <dbReference type="ARBA" id="ARBA00022801"/>
    </source>
</evidence>
<keyword evidence="10" id="KW-0746">Sphingolipid metabolism</keyword>
<comment type="subcellular location">
    <subcellularLocation>
        <location evidence="1">Membrane</location>
        <topology evidence="1">Multi-pass membrane protein</topology>
    </subcellularLocation>
</comment>
<reference evidence="15" key="1">
    <citation type="submission" date="2022-12" db="EMBL/GenBank/DDBJ databases">
        <title>Genome assemblies of Blomia tropicalis.</title>
        <authorList>
            <person name="Cui Y."/>
        </authorList>
    </citation>
    <scope>NUCLEOTIDE SEQUENCE</scope>
    <source>
        <tissue evidence="15">Adult mites</tissue>
    </source>
</reference>
<dbReference type="GO" id="GO:0004767">
    <property type="term" value="F:sphingomyelin phosphodiesterase activity"/>
    <property type="evidence" value="ECO:0007669"/>
    <property type="project" value="UniProtKB-EC"/>
</dbReference>
<dbReference type="GO" id="GO:0016020">
    <property type="term" value="C:membrane"/>
    <property type="evidence" value="ECO:0007669"/>
    <property type="project" value="UniProtKB-SubCell"/>
</dbReference>
<keyword evidence="12" id="KW-0443">Lipid metabolism</keyword>
<evidence type="ECO:0000256" key="10">
    <source>
        <dbReference type="ARBA" id="ARBA00022919"/>
    </source>
</evidence>
<evidence type="ECO:0000256" key="7">
    <source>
        <dbReference type="ARBA" id="ARBA00022723"/>
    </source>
</evidence>
<protein>
    <recommendedName>
        <fullName evidence="5">sphingomyelin phosphodiesterase</fullName>
        <ecNumber evidence="5">3.1.4.12</ecNumber>
    </recommendedName>
</protein>
<dbReference type="PANTHER" id="PTHR16320">
    <property type="entry name" value="SPHINGOMYELINASE FAMILY MEMBER"/>
    <property type="match status" value="1"/>
</dbReference>
<dbReference type="PANTHER" id="PTHR16320:SF24">
    <property type="entry name" value="PHOSPHODIESTERASE, PUTATIVE-RELATED"/>
    <property type="match status" value="1"/>
</dbReference>
<evidence type="ECO:0000256" key="5">
    <source>
        <dbReference type="ARBA" id="ARBA00012369"/>
    </source>
</evidence>
<name>A0A9Q0M5N7_BLOTA</name>
<evidence type="ECO:0000256" key="6">
    <source>
        <dbReference type="ARBA" id="ARBA00022692"/>
    </source>
</evidence>
<keyword evidence="13" id="KW-0472">Membrane</keyword>
<evidence type="ECO:0000313" key="16">
    <source>
        <dbReference type="Proteomes" id="UP001142055"/>
    </source>
</evidence>
<keyword evidence="7" id="KW-0479">Metal-binding</keyword>
<organism evidence="15 16">
    <name type="scientific">Blomia tropicalis</name>
    <name type="common">Mite</name>
    <dbReference type="NCBI Taxonomy" id="40697"/>
    <lineage>
        <taxon>Eukaryota</taxon>
        <taxon>Metazoa</taxon>
        <taxon>Ecdysozoa</taxon>
        <taxon>Arthropoda</taxon>
        <taxon>Chelicerata</taxon>
        <taxon>Arachnida</taxon>
        <taxon>Acari</taxon>
        <taxon>Acariformes</taxon>
        <taxon>Sarcoptiformes</taxon>
        <taxon>Astigmata</taxon>
        <taxon>Glycyphagoidea</taxon>
        <taxon>Echimyopodidae</taxon>
        <taxon>Blomia</taxon>
    </lineage>
</organism>
<dbReference type="GO" id="GO:0046872">
    <property type="term" value="F:metal ion binding"/>
    <property type="evidence" value="ECO:0007669"/>
    <property type="project" value="UniProtKB-KW"/>
</dbReference>
<keyword evidence="6" id="KW-0812">Transmembrane</keyword>
<feature type="domain" description="Endonuclease/exonuclease/phosphatase" evidence="14">
    <location>
        <begin position="30"/>
        <end position="242"/>
    </location>
</feature>